<feature type="domain" description="Sulfatase N-terminal" evidence="3">
    <location>
        <begin position="2"/>
        <end position="383"/>
    </location>
</feature>
<gene>
    <name evidence="4" type="ORF">IV417_00370</name>
</gene>
<evidence type="ECO:0000313" key="4">
    <source>
        <dbReference type="EMBL" id="MBT0955823.1"/>
    </source>
</evidence>
<dbReference type="Proteomes" id="UP001315686">
    <property type="component" value="Unassembled WGS sequence"/>
</dbReference>
<dbReference type="GO" id="GO:0046872">
    <property type="term" value="F:metal ion binding"/>
    <property type="evidence" value="ECO:0007669"/>
    <property type="project" value="UniProtKB-KW"/>
</dbReference>
<accession>A0AAP2CL51</accession>
<dbReference type="PANTHER" id="PTHR45953:SF1">
    <property type="entry name" value="IDURONATE 2-SULFATASE"/>
    <property type="match status" value="1"/>
</dbReference>
<name>A0AAP2CL51_9RHOB</name>
<evidence type="ECO:0000256" key="1">
    <source>
        <dbReference type="ARBA" id="ARBA00022723"/>
    </source>
</evidence>
<dbReference type="InterPro" id="IPR017850">
    <property type="entry name" value="Alkaline_phosphatase_core_sf"/>
</dbReference>
<dbReference type="AlphaFoldDB" id="A0AAP2CL51"/>
<evidence type="ECO:0000256" key="2">
    <source>
        <dbReference type="ARBA" id="ARBA00022801"/>
    </source>
</evidence>
<dbReference type="CDD" id="cd16028">
    <property type="entry name" value="PMH"/>
    <property type="match status" value="1"/>
</dbReference>
<reference evidence="4 5" key="1">
    <citation type="journal article" date="2021" name="Arch. Microbiol.">
        <title>Harenicola maris gen. nov., sp. nov. isolated from the Sea of Japan shallow sediments.</title>
        <authorList>
            <person name="Romanenko L.A."/>
            <person name="Kurilenko V.V."/>
            <person name="Chernysheva N.Y."/>
            <person name="Tekutyeva L.A."/>
            <person name="Velansky P.V."/>
            <person name="Svetashev V.I."/>
            <person name="Isaeva M.P."/>
        </authorList>
    </citation>
    <scope>NUCLEOTIDE SEQUENCE [LARGE SCALE GENOMIC DNA]</scope>
    <source>
        <strain evidence="4 5">KMM 3653</strain>
    </source>
</reference>
<dbReference type="GO" id="GO:0005737">
    <property type="term" value="C:cytoplasm"/>
    <property type="evidence" value="ECO:0007669"/>
    <property type="project" value="TreeGrafter"/>
</dbReference>
<dbReference type="EMBL" id="JADQAZ010000001">
    <property type="protein sequence ID" value="MBT0955823.1"/>
    <property type="molecule type" value="Genomic_DNA"/>
</dbReference>
<keyword evidence="2" id="KW-0378">Hydrolase</keyword>
<organism evidence="4 5">
    <name type="scientific">Harenicola maris</name>
    <dbReference type="NCBI Taxonomy" id="2841044"/>
    <lineage>
        <taxon>Bacteria</taxon>
        <taxon>Pseudomonadati</taxon>
        <taxon>Pseudomonadota</taxon>
        <taxon>Alphaproteobacteria</taxon>
        <taxon>Rhodobacterales</taxon>
        <taxon>Paracoccaceae</taxon>
        <taxon>Harenicola</taxon>
    </lineage>
</organism>
<dbReference type="Pfam" id="PF00884">
    <property type="entry name" value="Sulfatase"/>
    <property type="match status" value="1"/>
</dbReference>
<proteinExistence type="predicted"/>
<evidence type="ECO:0000313" key="5">
    <source>
        <dbReference type="Proteomes" id="UP001315686"/>
    </source>
</evidence>
<dbReference type="PANTHER" id="PTHR45953">
    <property type="entry name" value="IDURONATE 2-SULFATASE"/>
    <property type="match status" value="1"/>
</dbReference>
<evidence type="ECO:0000259" key="3">
    <source>
        <dbReference type="Pfam" id="PF00884"/>
    </source>
</evidence>
<keyword evidence="1" id="KW-0479">Metal-binding</keyword>
<dbReference type="GO" id="GO:0008484">
    <property type="term" value="F:sulfuric ester hydrolase activity"/>
    <property type="evidence" value="ECO:0007669"/>
    <property type="project" value="TreeGrafter"/>
</dbReference>
<dbReference type="RefSeq" id="WP_327792044.1">
    <property type="nucleotide sequence ID" value="NZ_JADQAZ010000001.1"/>
</dbReference>
<dbReference type="Gene3D" id="3.40.720.10">
    <property type="entry name" value="Alkaline Phosphatase, subunit A"/>
    <property type="match status" value="1"/>
</dbReference>
<dbReference type="InterPro" id="IPR000917">
    <property type="entry name" value="Sulfatase_N"/>
</dbReference>
<comment type="caution">
    <text evidence="4">The sequence shown here is derived from an EMBL/GenBank/DDBJ whole genome shotgun (WGS) entry which is preliminary data.</text>
</comment>
<dbReference type="SUPFAM" id="SSF53649">
    <property type="entry name" value="Alkaline phosphatase-like"/>
    <property type="match status" value="1"/>
</dbReference>
<protein>
    <submittedName>
        <fullName evidence="4">Alkaline phosphatase family protein</fullName>
    </submittedName>
</protein>
<sequence length="538" mass="61127">MNVLWIMVDQLRWDYLSCYGADHIKTPNIDWLAEQGVRFNKAYVQSPICGPSRMSYYTGRYVRSHGSTMNSAPLRVGEPTLGEHLREAGVKYSLVGKSHMTADIAGMKRLGIDPDGEIGRLIRECGFEVVLRDDGENPTAHPGRRGEDYEAYLRSHGMTGDNLWEEWANTGVTPSGELVSGWMLENARYPARVPKEHSETAWLTTRGIEYIEAQGDQPWLCHLSYIKPHWPYLAPSPYNDMYGPEDLPPVNRSPVEKVADHPLLQEWLKMRVCQNFSRDDIRDTVGPTYMGLIKELDDQLGRLFSFLQESGRMKDTMIVFCSDHGDNVGDHWMGEKDLFYDCSARVPLLIYDPRPSADPTRGSASDALVEAIDLAPTFLEVFGAAPRPHILEGRSLGPILRGEVPEWREFCVSEYDYAARAPRRENHIDQVDARLVMIFDGRWKYVHVEQMRPLLYDLQADPNELNELGGDPAFAGQIARMQAMHFEWCRRHHNRLTRDAATVEAATDRGAPPGVLIGYANKEEVDRDGRIFPVHVTR</sequence>
<keyword evidence="5" id="KW-1185">Reference proteome</keyword>